<accession>A0A182QA48</accession>
<protein>
    <recommendedName>
        <fullName evidence="6">Gamma-interferon inducible lysosomal thiol reductase</fullName>
    </recommendedName>
</protein>
<evidence type="ECO:0000313" key="5">
    <source>
        <dbReference type="Proteomes" id="UP000075886"/>
    </source>
</evidence>
<dbReference type="Gene3D" id="3.40.30.10">
    <property type="entry name" value="Glutaredoxin"/>
    <property type="match status" value="1"/>
</dbReference>
<feature type="signal peptide" evidence="3">
    <location>
        <begin position="1"/>
        <end position="18"/>
    </location>
</feature>
<evidence type="ECO:0000313" key="4">
    <source>
        <dbReference type="EnsemblMetazoa" id="AFAF006093-PA"/>
    </source>
</evidence>
<dbReference type="Proteomes" id="UP000075886">
    <property type="component" value="Unassembled WGS sequence"/>
</dbReference>
<dbReference type="VEuPathDB" id="VectorBase:AFAF006093"/>
<dbReference type="InterPro" id="IPR004911">
    <property type="entry name" value="Interferon-induced_GILT"/>
</dbReference>
<dbReference type="GO" id="GO:0016671">
    <property type="term" value="F:oxidoreductase activity, acting on a sulfur group of donors, disulfide as acceptor"/>
    <property type="evidence" value="ECO:0007669"/>
    <property type="project" value="InterPro"/>
</dbReference>
<dbReference type="PANTHER" id="PTHR13234:SF69">
    <property type="entry name" value="GILT-LIKE PROTEIN 1"/>
    <property type="match status" value="1"/>
</dbReference>
<keyword evidence="5" id="KW-1185">Reference proteome</keyword>
<dbReference type="Pfam" id="PF03227">
    <property type="entry name" value="GILT"/>
    <property type="match status" value="1"/>
</dbReference>
<dbReference type="PANTHER" id="PTHR13234">
    <property type="entry name" value="GAMMA-INTERFERON INDUCIBLE LYSOSOMAL THIOL REDUCTASE GILT"/>
    <property type="match status" value="1"/>
</dbReference>
<dbReference type="STRING" id="69004.A0A182QA48"/>
<evidence type="ECO:0000256" key="3">
    <source>
        <dbReference type="SAM" id="SignalP"/>
    </source>
</evidence>
<evidence type="ECO:0000256" key="2">
    <source>
        <dbReference type="ARBA" id="ARBA00023180"/>
    </source>
</evidence>
<dbReference type="EMBL" id="AXCN02001201">
    <property type="status" value="NOT_ANNOTATED_CDS"/>
    <property type="molecule type" value="Genomic_DNA"/>
</dbReference>
<keyword evidence="2" id="KW-0325">Glycoprotein</keyword>
<sequence>MLFKSFLVLSVFAVVCYGQAKVPVYVYYESLCPDSARFVNEQLYPVAKTFKKNLELHLVPFGKSTYTTQGSDVLFTCHHGENECYGNKVHACAIQHIQGNSYQPEISKEDLTLEYINCLMHRAQLKDGAFPTKRCADEAKIDQWQAIMECANSTEGSQLLKQYGDVTNKLQMPLKSVPTIAFKQTFDDELQKLSVSSFRHALCKNLSPQPVECLDLPSAASVSGSFASALIALAMFLVSRLF</sequence>
<name>A0A182QA48_9DIPT</name>
<evidence type="ECO:0000256" key="1">
    <source>
        <dbReference type="ARBA" id="ARBA00005679"/>
    </source>
</evidence>
<comment type="similarity">
    <text evidence="1">Belongs to the GILT family.</text>
</comment>
<evidence type="ECO:0008006" key="6">
    <source>
        <dbReference type="Google" id="ProtNLM"/>
    </source>
</evidence>
<organism evidence="4 5">
    <name type="scientific">Anopheles farauti</name>
    <dbReference type="NCBI Taxonomy" id="69004"/>
    <lineage>
        <taxon>Eukaryota</taxon>
        <taxon>Metazoa</taxon>
        <taxon>Ecdysozoa</taxon>
        <taxon>Arthropoda</taxon>
        <taxon>Hexapoda</taxon>
        <taxon>Insecta</taxon>
        <taxon>Pterygota</taxon>
        <taxon>Neoptera</taxon>
        <taxon>Endopterygota</taxon>
        <taxon>Diptera</taxon>
        <taxon>Nematocera</taxon>
        <taxon>Culicoidea</taxon>
        <taxon>Culicidae</taxon>
        <taxon>Anophelinae</taxon>
        <taxon>Anopheles</taxon>
    </lineage>
</organism>
<feature type="chain" id="PRO_5017765655" description="Gamma-interferon inducible lysosomal thiol reductase" evidence="3">
    <location>
        <begin position="19"/>
        <end position="242"/>
    </location>
</feature>
<dbReference type="EnsemblMetazoa" id="AFAF006093-RA">
    <property type="protein sequence ID" value="AFAF006093-PA"/>
    <property type="gene ID" value="AFAF006093"/>
</dbReference>
<proteinExistence type="inferred from homology"/>
<reference evidence="4" key="2">
    <citation type="submission" date="2020-05" db="UniProtKB">
        <authorList>
            <consortium name="EnsemblMetazoa"/>
        </authorList>
    </citation>
    <scope>IDENTIFICATION</scope>
    <source>
        <strain evidence="4">FAR1</strain>
    </source>
</reference>
<keyword evidence="3" id="KW-0732">Signal</keyword>
<reference evidence="5" key="1">
    <citation type="submission" date="2014-01" db="EMBL/GenBank/DDBJ databases">
        <title>The Genome Sequence of Anopheles farauti FAR1 (V2).</title>
        <authorList>
            <consortium name="The Broad Institute Genomics Platform"/>
            <person name="Neafsey D.E."/>
            <person name="Besansky N."/>
            <person name="Howell P."/>
            <person name="Walton C."/>
            <person name="Young S.K."/>
            <person name="Zeng Q."/>
            <person name="Gargeya S."/>
            <person name="Fitzgerald M."/>
            <person name="Haas B."/>
            <person name="Abouelleil A."/>
            <person name="Allen A.W."/>
            <person name="Alvarado L."/>
            <person name="Arachchi H.M."/>
            <person name="Berlin A.M."/>
            <person name="Chapman S.B."/>
            <person name="Gainer-Dewar J."/>
            <person name="Goldberg J."/>
            <person name="Griggs A."/>
            <person name="Gujja S."/>
            <person name="Hansen M."/>
            <person name="Howarth C."/>
            <person name="Imamovic A."/>
            <person name="Ireland A."/>
            <person name="Larimer J."/>
            <person name="McCowan C."/>
            <person name="Murphy C."/>
            <person name="Pearson M."/>
            <person name="Poon T.W."/>
            <person name="Priest M."/>
            <person name="Roberts A."/>
            <person name="Saif S."/>
            <person name="Shea T."/>
            <person name="Sisk P."/>
            <person name="Sykes S."/>
            <person name="Wortman J."/>
            <person name="Nusbaum C."/>
            <person name="Birren B."/>
        </authorList>
    </citation>
    <scope>NUCLEOTIDE SEQUENCE [LARGE SCALE GENOMIC DNA]</scope>
    <source>
        <strain evidence="5">FAR1</strain>
    </source>
</reference>
<dbReference type="AlphaFoldDB" id="A0A182QA48"/>